<reference evidence="1" key="1">
    <citation type="submission" date="2021-02" db="EMBL/GenBank/DDBJ databases">
        <authorList>
            <consortium name="DOE Joint Genome Institute"/>
            <person name="Ahrendt S."/>
            <person name="Looney B.P."/>
            <person name="Miyauchi S."/>
            <person name="Morin E."/>
            <person name="Drula E."/>
            <person name="Courty P.E."/>
            <person name="Chicoki N."/>
            <person name="Fauchery L."/>
            <person name="Kohler A."/>
            <person name="Kuo A."/>
            <person name="Labutti K."/>
            <person name="Pangilinan J."/>
            <person name="Lipzen A."/>
            <person name="Riley R."/>
            <person name="Andreopoulos W."/>
            <person name="He G."/>
            <person name="Johnson J."/>
            <person name="Barry K.W."/>
            <person name="Grigoriev I.V."/>
            <person name="Nagy L."/>
            <person name="Hibbett D."/>
            <person name="Henrissat B."/>
            <person name="Matheny P.B."/>
            <person name="Labbe J."/>
            <person name="Martin F."/>
        </authorList>
    </citation>
    <scope>NUCLEOTIDE SEQUENCE</scope>
    <source>
        <strain evidence="1">FP105234-sp</strain>
    </source>
</reference>
<dbReference type="Proteomes" id="UP000814033">
    <property type="component" value="Unassembled WGS sequence"/>
</dbReference>
<protein>
    <submittedName>
        <fullName evidence="1">Uncharacterized protein</fullName>
    </submittedName>
</protein>
<keyword evidence="2" id="KW-1185">Reference proteome</keyword>
<gene>
    <name evidence="1" type="ORF">FA95DRAFT_1562266</name>
</gene>
<evidence type="ECO:0000313" key="1">
    <source>
        <dbReference type="EMBL" id="KAI0044396.1"/>
    </source>
</evidence>
<accession>A0ACB8RJN4</accession>
<dbReference type="EMBL" id="MU275984">
    <property type="protein sequence ID" value="KAI0044396.1"/>
    <property type="molecule type" value="Genomic_DNA"/>
</dbReference>
<comment type="caution">
    <text evidence="1">The sequence shown here is derived from an EMBL/GenBank/DDBJ whole genome shotgun (WGS) entry which is preliminary data.</text>
</comment>
<name>A0ACB8RJN4_9AGAM</name>
<sequence length="629" mass="67498">MFSLHPNRDLLNPKFEGYKLEPISQEAAVAHHPIQYRPSQATVSGRAPLSFQEAQSRIRHNHLVIDTNANRAAYIDGELRVVLVHVDDASLQPTFTVIHELPAPIQTSSSDSFQREYPSLAFLDAHTLFVSDGCGSLYVLTLQAAGPAHTQATYQLPTSGDASSESSLPFRVHNAVSLSDGTSAVLLSSKHIESNPETPSSPPHQGHHRPPSPHFDVFAARFATAEAQPDNSILPLDIIWRRRGTDVPLYVAHDSSQKTFLLVGHSAYEPVDAPMNSPYEPSADEMMPVPRGDEATSTQAVPARPPPYAWTQDSEELTIAFPLPSTTTKNAINVLFSPQTLTVIVRGEAAELPRYSAVRLWDGISPSSSFWTWDAQGSSTYGLLTLHLEKQHAGTRWPHIFTAGAGEEVSETLDPSQLYHIREALEKYTTSLQEGRDTSGLGLGSGVPSLAEGELDDEVDSTVGSTVCLTWVTEDGSSPTWTRGDTDVPFNVLSTPLPGICSGEVSLVVKHTIDGALFTLVSGGAGTWTHSSTYSALAFVLASKRDTRFAYHVDSNSVLAFEGGSADFGGNLYIYRNAASKATSAKQSILKIGGGAAGSVLGVGAVHIGGQAVVLCLCEGELVVIRDIL</sequence>
<evidence type="ECO:0000313" key="2">
    <source>
        <dbReference type="Proteomes" id="UP000814033"/>
    </source>
</evidence>
<organism evidence="1 2">
    <name type="scientific">Auriscalpium vulgare</name>
    <dbReference type="NCBI Taxonomy" id="40419"/>
    <lineage>
        <taxon>Eukaryota</taxon>
        <taxon>Fungi</taxon>
        <taxon>Dikarya</taxon>
        <taxon>Basidiomycota</taxon>
        <taxon>Agaricomycotina</taxon>
        <taxon>Agaricomycetes</taxon>
        <taxon>Russulales</taxon>
        <taxon>Auriscalpiaceae</taxon>
        <taxon>Auriscalpium</taxon>
    </lineage>
</organism>
<proteinExistence type="predicted"/>
<reference evidence="1" key="2">
    <citation type="journal article" date="2022" name="New Phytol.">
        <title>Evolutionary transition to the ectomycorrhizal habit in the genomes of a hyperdiverse lineage of mushroom-forming fungi.</title>
        <authorList>
            <person name="Looney B."/>
            <person name="Miyauchi S."/>
            <person name="Morin E."/>
            <person name="Drula E."/>
            <person name="Courty P.E."/>
            <person name="Kohler A."/>
            <person name="Kuo A."/>
            <person name="LaButti K."/>
            <person name="Pangilinan J."/>
            <person name="Lipzen A."/>
            <person name="Riley R."/>
            <person name="Andreopoulos W."/>
            <person name="He G."/>
            <person name="Johnson J."/>
            <person name="Nolan M."/>
            <person name="Tritt A."/>
            <person name="Barry K.W."/>
            <person name="Grigoriev I.V."/>
            <person name="Nagy L.G."/>
            <person name="Hibbett D."/>
            <person name="Henrissat B."/>
            <person name="Matheny P.B."/>
            <person name="Labbe J."/>
            <person name="Martin F.M."/>
        </authorList>
    </citation>
    <scope>NUCLEOTIDE SEQUENCE</scope>
    <source>
        <strain evidence="1">FP105234-sp</strain>
    </source>
</reference>